<evidence type="ECO:0000313" key="1">
    <source>
        <dbReference type="EMBL" id="AKB38883.1"/>
    </source>
</evidence>
<name>A0A0E3PRV9_9EURY</name>
<sequence length="44" mass="5144">MFLVIGSYVGLMKKLFQGSKEPLFGRATMLFNIKYFTFENSFEL</sequence>
<dbReference type="PATRIC" id="fig|1434118.4.peg.5504"/>
<dbReference type="AlphaFoldDB" id="A0A0E3PRV9"/>
<organism evidence="1 2">
    <name type="scientific">Methanosarcina siciliae C2J</name>
    <dbReference type="NCBI Taxonomy" id="1434118"/>
    <lineage>
        <taxon>Archaea</taxon>
        <taxon>Methanobacteriati</taxon>
        <taxon>Methanobacteriota</taxon>
        <taxon>Stenosarchaea group</taxon>
        <taxon>Methanomicrobia</taxon>
        <taxon>Methanosarcinales</taxon>
        <taxon>Methanosarcinaceae</taxon>
        <taxon>Methanosarcina</taxon>
    </lineage>
</organism>
<dbReference type="KEGG" id="msj:MSSAC_4293"/>
<protein>
    <submittedName>
        <fullName evidence="1">Uncharacterized protein</fullName>
    </submittedName>
</protein>
<dbReference type="Proteomes" id="UP000033123">
    <property type="component" value="Chromosome"/>
</dbReference>
<evidence type="ECO:0000313" key="2">
    <source>
        <dbReference type="Proteomes" id="UP000033123"/>
    </source>
</evidence>
<proteinExistence type="predicted"/>
<accession>A0A0E3PRV9</accession>
<reference evidence="1 2" key="1">
    <citation type="submission" date="2014-07" db="EMBL/GenBank/DDBJ databases">
        <title>Methanogenic archaea and the global carbon cycle.</title>
        <authorList>
            <person name="Henriksen J.R."/>
            <person name="Luke J."/>
            <person name="Reinhart S."/>
            <person name="Benedict M.N."/>
            <person name="Youngblut N.D."/>
            <person name="Metcalf M.E."/>
            <person name="Whitaker R.J."/>
            <person name="Metcalf W.W."/>
        </authorList>
    </citation>
    <scope>NUCLEOTIDE SEQUENCE [LARGE SCALE GENOMIC DNA]</scope>
    <source>
        <strain evidence="1 2">C2J</strain>
    </source>
</reference>
<dbReference type="HOGENOM" id="CLU_3210817_0_0_2"/>
<gene>
    <name evidence="1" type="ORF">MSSAC_4293</name>
</gene>
<dbReference type="EMBL" id="CP009508">
    <property type="protein sequence ID" value="AKB38883.1"/>
    <property type="molecule type" value="Genomic_DNA"/>
</dbReference>
<dbReference type="STRING" id="1434118.MSSAC_4293"/>